<dbReference type="GO" id="GO:0003677">
    <property type="term" value="F:DNA binding"/>
    <property type="evidence" value="ECO:0007669"/>
    <property type="project" value="UniProtKB-KW"/>
</dbReference>
<evidence type="ECO:0000313" key="5">
    <source>
        <dbReference type="Proteomes" id="UP000214566"/>
    </source>
</evidence>
<dbReference type="EMBL" id="FLMQ01000058">
    <property type="protein sequence ID" value="SBP89863.1"/>
    <property type="molecule type" value="Genomic_DNA"/>
</dbReference>
<evidence type="ECO:0000313" key="4">
    <source>
        <dbReference type="EMBL" id="SBP89863.1"/>
    </source>
</evidence>
<dbReference type="Gene3D" id="3.90.220.20">
    <property type="entry name" value="DNA methylase specificity domains"/>
    <property type="match status" value="2"/>
</dbReference>
<organism evidence="4 5">
    <name type="scientific">Thiomonas delicata</name>
    <name type="common">Thiomonas cuprina</name>
    <dbReference type="NCBI Taxonomy" id="364030"/>
    <lineage>
        <taxon>Bacteria</taxon>
        <taxon>Pseudomonadati</taxon>
        <taxon>Pseudomonadota</taxon>
        <taxon>Betaproteobacteria</taxon>
        <taxon>Burkholderiales</taxon>
        <taxon>Thiomonas</taxon>
    </lineage>
</organism>
<dbReference type="SUPFAM" id="SSF116734">
    <property type="entry name" value="DNA methylase specificity domain"/>
    <property type="match status" value="2"/>
</dbReference>
<name>A0A238D967_THIDL</name>
<keyword evidence="1" id="KW-0680">Restriction system</keyword>
<keyword evidence="4" id="KW-0378">Hydrolase</keyword>
<dbReference type="InterPro" id="IPR051212">
    <property type="entry name" value="Type-I_RE_S_subunit"/>
</dbReference>
<dbReference type="InterPro" id="IPR044946">
    <property type="entry name" value="Restrct_endonuc_typeI_TRD_sf"/>
</dbReference>
<proteinExistence type="predicted"/>
<dbReference type="PANTHER" id="PTHR43140">
    <property type="entry name" value="TYPE-1 RESTRICTION ENZYME ECOKI SPECIFICITY PROTEIN"/>
    <property type="match status" value="1"/>
</dbReference>
<dbReference type="PANTHER" id="PTHR43140:SF1">
    <property type="entry name" value="TYPE I RESTRICTION ENZYME ECOKI SPECIFICITY SUBUNIT"/>
    <property type="match status" value="1"/>
</dbReference>
<evidence type="ECO:0000256" key="3">
    <source>
        <dbReference type="SAM" id="Coils"/>
    </source>
</evidence>
<feature type="coiled-coil region" evidence="3">
    <location>
        <begin position="45"/>
        <end position="72"/>
    </location>
</feature>
<keyword evidence="3" id="KW-0175">Coiled coil</keyword>
<gene>
    <name evidence="4" type="ORF">THIARS_90013</name>
</gene>
<keyword evidence="5" id="KW-1185">Reference proteome</keyword>
<dbReference type="GO" id="GO:0009035">
    <property type="term" value="F:type I site-specific deoxyribonuclease activity"/>
    <property type="evidence" value="ECO:0007669"/>
    <property type="project" value="UniProtKB-EC"/>
</dbReference>
<reference evidence="4 5" key="1">
    <citation type="submission" date="2016-06" db="EMBL/GenBank/DDBJ databases">
        <authorList>
            <person name="Kjaerup R.B."/>
            <person name="Dalgaard T.S."/>
            <person name="Juul-Madsen H.R."/>
        </authorList>
    </citation>
    <scope>NUCLEOTIDE SEQUENCE [LARGE SCALE GENOMIC DNA]</scope>
    <source>
        <strain evidence="4 5">DSM 16361</strain>
    </source>
</reference>
<protein>
    <submittedName>
        <fullName evidence="4">Type I restriction-modification system, S subunit</fullName>
        <ecNumber evidence="4">3.1.21.3</ecNumber>
    </submittedName>
</protein>
<sequence>MYSEKRNIPHIKQTSGIQNLDSESYLNELAWLPAHEDQTRIADFLDEKTARIDALLAEKERLITTLEEWREAELTHICFGGSGASEPTTNVWIQALPKGWRLARLKHLVAGVEQGWSPECESRVAEEGEWGVLKAGASNGGTYRDTENKALPAELEPIPGLEVHVGDVLVSRASGSADLVGSFAYVYGTRSRLMLSDKNFRLQFAENPPLSPELLAWMCNTDALRQQVRQYVSGADGLAKNIGSGSLKELWLAVPPNEIQPKLIDELRRVKLNLAALEAHLTAHIGRLREYRSSLISAAVTGQLNIDDFQARQLEAA</sequence>
<accession>A0A238D967</accession>
<evidence type="ECO:0000256" key="1">
    <source>
        <dbReference type="ARBA" id="ARBA00022747"/>
    </source>
</evidence>
<evidence type="ECO:0000256" key="2">
    <source>
        <dbReference type="ARBA" id="ARBA00023125"/>
    </source>
</evidence>
<dbReference type="Proteomes" id="UP000214566">
    <property type="component" value="Unassembled WGS sequence"/>
</dbReference>
<dbReference type="GO" id="GO:0009307">
    <property type="term" value="P:DNA restriction-modification system"/>
    <property type="evidence" value="ECO:0007669"/>
    <property type="project" value="UniProtKB-KW"/>
</dbReference>
<keyword evidence="2" id="KW-0238">DNA-binding</keyword>
<dbReference type="AlphaFoldDB" id="A0A238D967"/>
<dbReference type="EC" id="3.1.21.3" evidence="4"/>